<evidence type="ECO:0000313" key="1">
    <source>
        <dbReference type="EMBL" id="KAJ3532714.1"/>
    </source>
</evidence>
<proteinExistence type="predicted"/>
<dbReference type="Proteomes" id="UP001148629">
    <property type="component" value="Unassembled WGS sequence"/>
</dbReference>
<protein>
    <submittedName>
        <fullName evidence="1">Uncharacterized protein</fullName>
    </submittedName>
</protein>
<reference evidence="1" key="1">
    <citation type="submission" date="2022-08" db="EMBL/GenBank/DDBJ databases">
        <title>Genome Sequence of Fusarium decemcellulare.</title>
        <authorList>
            <person name="Buettner E."/>
        </authorList>
    </citation>
    <scope>NUCLEOTIDE SEQUENCE</scope>
    <source>
        <strain evidence="1">Babe19</strain>
    </source>
</reference>
<organism evidence="1 2">
    <name type="scientific">Fusarium decemcellulare</name>
    <dbReference type="NCBI Taxonomy" id="57161"/>
    <lineage>
        <taxon>Eukaryota</taxon>
        <taxon>Fungi</taxon>
        <taxon>Dikarya</taxon>
        <taxon>Ascomycota</taxon>
        <taxon>Pezizomycotina</taxon>
        <taxon>Sordariomycetes</taxon>
        <taxon>Hypocreomycetidae</taxon>
        <taxon>Hypocreales</taxon>
        <taxon>Nectriaceae</taxon>
        <taxon>Fusarium</taxon>
        <taxon>Fusarium decemcellulare species complex</taxon>
    </lineage>
</organism>
<evidence type="ECO:0000313" key="2">
    <source>
        <dbReference type="Proteomes" id="UP001148629"/>
    </source>
</evidence>
<accession>A0ACC1S5S6</accession>
<gene>
    <name evidence="1" type="ORF">NM208_g8314</name>
</gene>
<comment type="caution">
    <text evidence="1">The sequence shown here is derived from an EMBL/GenBank/DDBJ whole genome shotgun (WGS) entry which is preliminary data.</text>
</comment>
<name>A0ACC1S5S6_9HYPO</name>
<keyword evidence="2" id="KW-1185">Reference proteome</keyword>
<sequence length="149" mass="16417">MKFSLSVIAAFASVAIADFWIYEEQDFTGDITSEHFKFYNSQPDCAYVTSGSKSQSRSDDVSGDKSGVRCEGCWGGDLTLIEFNTNMGHFTIYKDRNWEMVDLNDNVVGNCQPNGDDTYTCPIAPTGQPAQGKSVIFCTSQHNADPINN</sequence>
<dbReference type="EMBL" id="JANRMS010000934">
    <property type="protein sequence ID" value="KAJ3532714.1"/>
    <property type="molecule type" value="Genomic_DNA"/>
</dbReference>